<gene>
    <name evidence="2" type="ORF">C2869_14895</name>
</gene>
<organism evidence="2 3">
    <name type="scientific">Saccharobesus litoralis</name>
    <dbReference type="NCBI Taxonomy" id="2172099"/>
    <lineage>
        <taxon>Bacteria</taxon>
        <taxon>Pseudomonadati</taxon>
        <taxon>Pseudomonadota</taxon>
        <taxon>Gammaproteobacteria</taxon>
        <taxon>Alteromonadales</taxon>
        <taxon>Alteromonadaceae</taxon>
        <taxon>Saccharobesus</taxon>
    </lineage>
</organism>
<dbReference type="InterPro" id="IPR023376">
    <property type="entry name" value="YqcC-like_dom"/>
</dbReference>
<dbReference type="PANTHER" id="PTHR39586:SF1">
    <property type="entry name" value="CYTOPLASMIC PROTEIN"/>
    <property type="match status" value="1"/>
</dbReference>
<dbReference type="Gene3D" id="1.20.1440.40">
    <property type="entry name" value="YqcC-like"/>
    <property type="match status" value="1"/>
</dbReference>
<dbReference type="InterPro" id="IPR036814">
    <property type="entry name" value="YqcC-like_sf"/>
</dbReference>
<dbReference type="PANTHER" id="PTHR39586">
    <property type="entry name" value="CYTOPLASMIC PROTEIN-RELATED"/>
    <property type="match status" value="1"/>
</dbReference>
<accession>A0A2S0VTU7</accession>
<dbReference type="EMBL" id="CP026604">
    <property type="protein sequence ID" value="AWB67644.1"/>
    <property type="molecule type" value="Genomic_DNA"/>
</dbReference>
<dbReference type="KEGG" id="cate:C2869_14895"/>
<dbReference type="InterPro" id="IPR007384">
    <property type="entry name" value="UCP006257"/>
</dbReference>
<dbReference type="Proteomes" id="UP000244441">
    <property type="component" value="Chromosome"/>
</dbReference>
<reference evidence="2 3" key="1">
    <citation type="submission" date="2018-01" db="EMBL/GenBank/DDBJ databases">
        <title>Genome sequence of a Cantenovulum-like bacteria.</title>
        <authorList>
            <person name="Tan W.R."/>
            <person name="Lau N.-S."/>
            <person name="Go F."/>
            <person name="Amirul A.-A.A."/>
        </authorList>
    </citation>
    <scope>NUCLEOTIDE SEQUENCE [LARGE SCALE GENOMIC DNA]</scope>
    <source>
        <strain evidence="2 3">CCB-QB4</strain>
    </source>
</reference>
<evidence type="ECO:0000313" key="2">
    <source>
        <dbReference type="EMBL" id="AWB67644.1"/>
    </source>
</evidence>
<dbReference type="OrthoDB" id="8794567at2"/>
<dbReference type="AlphaFoldDB" id="A0A2S0VTU7"/>
<evidence type="ECO:0000259" key="1">
    <source>
        <dbReference type="Pfam" id="PF04287"/>
    </source>
</evidence>
<feature type="domain" description="YqcC-like" evidence="1">
    <location>
        <begin position="7"/>
        <end position="102"/>
    </location>
</feature>
<keyword evidence="3" id="KW-1185">Reference proteome</keyword>
<proteinExistence type="predicted"/>
<dbReference type="SUPFAM" id="SSF158452">
    <property type="entry name" value="YqcC-like"/>
    <property type="match status" value="1"/>
</dbReference>
<dbReference type="PIRSF" id="PIRSF006257">
    <property type="entry name" value="UCP006257"/>
    <property type="match status" value="1"/>
</dbReference>
<name>A0A2S0VTU7_9ALTE</name>
<dbReference type="RefSeq" id="WP_108603698.1">
    <property type="nucleotide sequence ID" value="NZ_CP026604.1"/>
</dbReference>
<evidence type="ECO:0000313" key="3">
    <source>
        <dbReference type="Proteomes" id="UP000244441"/>
    </source>
</evidence>
<sequence length="107" mass="12233">MPNPLQVKIILNELEQAMLNCGLWSITKPSKEALASTQPFCLDTLAFEQWLQFVLISRFHAMIDSGAPLPPNMKLMPIAEEAFKEYKQDLSKVMQVIQTLDNYFNES</sequence>
<dbReference type="GO" id="GO:0044010">
    <property type="term" value="P:single-species biofilm formation"/>
    <property type="evidence" value="ECO:0007669"/>
    <property type="project" value="TreeGrafter"/>
</dbReference>
<dbReference type="Pfam" id="PF04287">
    <property type="entry name" value="DUF446"/>
    <property type="match status" value="1"/>
</dbReference>
<protein>
    <recommendedName>
        <fullName evidence="1">YqcC-like domain-containing protein</fullName>
    </recommendedName>
</protein>